<dbReference type="Proteomes" id="UP001055072">
    <property type="component" value="Unassembled WGS sequence"/>
</dbReference>
<organism evidence="1 2">
    <name type="scientific">Irpex rosettiformis</name>
    <dbReference type="NCBI Taxonomy" id="378272"/>
    <lineage>
        <taxon>Eukaryota</taxon>
        <taxon>Fungi</taxon>
        <taxon>Dikarya</taxon>
        <taxon>Basidiomycota</taxon>
        <taxon>Agaricomycotina</taxon>
        <taxon>Agaricomycetes</taxon>
        <taxon>Polyporales</taxon>
        <taxon>Irpicaceae</taxon>
        <taxon>Irpex</taxon>
    </lineage>
</organism>
<evidence type="ECO:0000313" key="2">
    <source>
        <dbReference type="Proteomes" id="UP001055072"/>
    </source>
</evidence>
<gene>
    <name evidence="1" type="ORF">BDY19DRAFT_930368</name>
</gene>
<proteinExistence type="predicted"/>
<dbReference type="EMBL" id="MU274905">
    <property type="protein sequence ID" value="KAI0091425.1"/>
    <property type="molecule type" value="Genomic_DNA"/>
</dbReference>
<protein>
    <submittedName>
        <fullName evidence="1">Uncharacterized protein</fullName>
    </submittedName>
</protein>
<evidence type="ECO:0000313" key="1">
    <source>
        <dbReference type="EMBL" id="KAI0091425.1"/>
    </source>
</evidence>
<comment type="caution">
    <text evidence="1">The sequence shown here is derived from an EMBL/GenBank/DDBJ whole genome shotgun (WGS) entry which is preliminary data.</text>
</comment>
<name>A0ACB8UAZ1_9APHY</name>
<sequence length="1138" mass="128130">MARRATSPGPNSLPKVSFTKVTDEYSSQPAGVADLQARSYGYNDGSNFRKPEYYIRYIEPLESDLAQQVEYDMDDQDREWLESVNADRRKEQLDKVSYEVFEIVMDKLEKEWFDLTKTIPKPDLAMPSEDSTCAICDDSEGENTNAIVFCDGCNLAVHQDCYGVPYIPEGQWLCRKCTVSPENPVSCILCPNEGGAFKQTVQGEWVHLLCAIWVPETRVANDVFMEPITGVDKISKPRWRLKCSLCDIRMGACIQCIKSSCTLAFHATCARKEKLLMPMKATQGSEAPVLACYCEKHLPREQAEARAVALALEMADGAGESDNQKSSKTARAYAKTYKLGPPLVPKIIVDRIMQYIGKVTLRQKREFVVLVCKYWSLKREARRGAPLLKRLHLEPWTASNSGRNQSEEDKVIKLEFLRKLKADLDKVRELAELTKKREVQKILQARAVYNLLNRTLLPFQTALRNAFSKIVSFDRLDFFKSPVSRIDVPDYYDIIKRPICWDVIERKLNDYEYLDLDDFKEDVHLVLSNAILYNAPDTPYSKVAQKLKSHADKILVELEQIKVAHSVLPDPAVDSSEPVASSSRLTIGDLEPPLEALQPFIQHATIAEGTDASLEVDPVTSLFKYEFAKEKPPPTPLPKPKRDRRAERERSRQERFSTGGNRARTRSSAGDPTDGGFNSTERMDVDHLDGQLHEDRHDDRKRKRPKIVLPGQSDVPPVVDEVDGREMFTKFDVGWILPDNSRRGGRAPVDRQPIELRRKKPKAERERSHLSTESTVVAPEDIVQPGGRSGEIAASIDNGLILVPASEEAEAMHVDNILHLSQASSIQSEPPVLPTASEEALASASPQSQVLAPMTDTLREQESLPAAGELEATNYPAPLDLVPADVEVTVEPPHDSQELIEEEAAHEEEEEASKSPRVIVIDVLDTPATRREKNMRRKAERLRSLHIAPPADESAGRLVGNQSTVDPDMDVHSELTALTSDEEDGGPIPQNVVSPKLRVQDLGKIVLEKNQRLPHNTPVWAKALTFPWWPAVVVDPDSEDGKDAPEHTDPDQVEKENLHLVRYFDGKRGKIDDSWGWVAVKDLRLFGKFEELDDDMTAKKSKMQRWKNDKMKLLIRRAYQRAKEETAVNSQVPQFTSG</sequence>
<reference evidence="1" key="1">
    <citation type="journal article" date="2021" name="Environ. Microbiol.">
        <title>Gene family expansions and transcriptome signatures uncover fungal adaptations to wood decay.</title>
        <authorList>
            <person name="Hage H."/>
            <person name="Miyauchi S."/>
            <person name="Viragh M."/>
            <person name="Drula E."/>
            <person name="Min B."/>
            <person name="Chaduli D."/>
            <person name="Navarro D."/>
            <person name="Favel A."/>
            <person name="Norest M."/>
            <person name="Lesage-Meessen L."/>
            <person name="Balint B."/>
            <person name="Merenyi Z."/>
            <person name="de Eugenio L."/>
            <person name="Morin E."/>
            <person name="Martinez A.T."/>
            <person name="Baldrian P."/>
            <person name="Stursova M."/>
            <person name="Martinez M.J."/>
            <person name="Novotny C."/>
            <person name="Magnuson J.K."/>
            <person name="Spatafora J.W."/>
            <person name="Maurice S."/>
            <person name="Pangilinan J."/>
            <person name="Andreopoulos W."/>
            <person name="LaButti K."/>
            <person name="Hundley H."/>
            <person name="Na H."/>
            <person name="Kuo A."/>
            <person name="Barry K."/>
            <person name="Lipzen A."/>
            <person name="Henrissat B."/>
            <person name="Riley R."/>
            <person name="Ahrendt S."/>
            <person name="Nagy L.G."/>
            <person name="Grigoriev I.V."/>
            <person name="Martin F."/>
            <person name="Rosso M.N."/>
        </authorList>
    </citation>
    <scope>NUCLEOTIDE SEQUENCE</scope>
    <source>
        <strain evidence="1">CBS 384.51</strain>
    </source>
</reference>
<keyword evidence="2" id="KW-1185">Reference proteome</keyword>
<accession>A0ACB8UAZ1</accession>